<keyword evidence="13" id="KW-1185">Reference proteome</keyword>
<evidence type="ECO:0000256" key="10">
    <source>
        <dbReference type="SAM" id="Phobius"/>
    </source>
</evidence>
<evidence type="ECO:0000256" key="3">
    <source>
        <dbReference type="ARBA" id="ARBA00022692"/>
    </source>
</evidence>
<dbReference type="GO" id="GO:0034707">
    <property type="term" value="C:chloride channel complex"/>
    <property type="evidence" value="ECO:0007669"/>
    <property type="project" value="UniProtKB-KW"/>
</dbReference>
<sequence length="439" mass="47307">MANQNEQSLAAEFKEEESAFWSLGIATIVLAVVIGFAALLLSLFLEHVEVLFLHFHESFRHYSPNSASPLRRFLSVVIGSTIAGFVWWAIRSRGRKIVGINAALKGDEMPPIKTALNVLAQMFFVGTGGSVGRELAPRQAGVMLAQVYQKKTAKWRFLKLSQEDQKLLLAAAAGAGFAGVYISPITGMLFAVELLLKKASVKTISVSLIMSTIAALMGAIVKGFDPYYALSKADHFSLILLVVSLIIGPIAGIFGAWAKQAFAWAQKYQAKGKWLWLTMPLVGVVTGLTAWAFPYVMGNGRATAQYAFLQTDHHLLYFFIALGLAKFVMTFLSLYAGGTGGTLTPSIALGSVLGLVASVPLAPLFPGISPWQFALIGAVALLAASQQAPLMAMFMVFEISHLDYSALIIFALAVALSSSTAKIYLNWCDRRAAAKSKLS</sequence>
<accession>A0A3F3H2T7</accession>
<feature type="transmembrane region" description="Helical" evidence="10">
    <location>
        <begin position="73"/>
        <end position="90"/>
    </location>
</feature>
<feature type="transmembrane region" description="Helical" evidence="10">
    <location>
        <begin position="404"/>
        <end position="425"/>
    </location>
</feature>
<dbReference type="EMBL" id="CAUZLT010000006">
    <property type="protein sequence ID" value="CAK1253689.1"/>
    <property type="molecule type" value="Genomic_DNA"/>
</dbReference>
<dbReference type="SUPFAM" id="SSF81340">
    <property type="entry name" value="Clc chloride channel"/>
    <property type="match status" value="1"/>
</dbReference>
<dbReference type="STRING" id="709323.GCA_001047135_01409"/>
<evidence type="ECO:0000256" key="8">
    <source>
        <dbReference type="ARBA" id="ARBA00023214"/>
    </source>
</evidence>
<dbReference type="PRINTS" id="PR00762">
    <property type="entry name" value="CLCHANNEL"/>
</dbReference>
<keyword evidence="6 10" id="KW-0472">Membrane</keyword>
<keyword evidence="2" id="KW-0813">Transport</keyword>
<dbReference type="Pfam" id="PF00654">
    <property type="entry name" value="Voltage_CLC"/>
    <property type="match status" value="1"/>
</dbReference>
<dbReference type="Gene3D" id="1.10.3080.10">
    <property type="entry name" value="Clc chloride channel"/>
    <property type="match status" value="1"/>
</dbReference>
<keyword evidence="9" id="KW-0407">Ion channel</keyword>
<keyword evidence="8" id="KW-0868">Chloride</keyword>
<evidence type="ECO:0000313" key="11">
    <source>
        <dbReference type="EMBL" id="CAK1253689.1"/>
    </source>
</evidence>
<dbReference type="InterPro" id="IPR050368">
    <property type="entry name" value="ClC-type_chloride_channel"/>
</dbReference>
<keyword evidence="7" id="KW-0869">Chloride channel</keyword>
<dbReference type="PANTHER" id="PTHR43427:SF6">
    <property type="entry name" value="CHLORIDE CHANNEL PROTEIN CLC-E"/>
    <property type="match status" value="1"/>
</dbReference>
<evidence type="ECO:0000256" key="4">
    <source>
        <dbReference type="ARBA" id="ARBA00022989"/>
    </source>
</evidence>
<dbReference type="Proteomes" id="UP000064514">
    <property type="component" value="Unassembled WGS sequence"/>
</dbReference>
<feature type="transmembrane region" description="Helical" evidence="10">
    <location>
        <begin position="20"/>
        <end position="45"/>
    </location>
</feature>
<feature type="transmembrane region" description="Helical" evidence="10">
    <location>
        <begin position="315"/>
        <end position="335"/>
    </location>
</feature>
<evidence type="ECO:0000256" key="9">
    <source>
        <dbReference type="ARBA" id="ARBA00023303"/>
    </source>
</evidence>
<feature type="transmembrane region" description="Helical" evidence="10">
    <location>
        <begin position="236"/>
        <end position="258"/>
    </location>
</feature>
<protein>
    <submittedName>
        <fullName evidence="12">Chloride transporter, ClC family</fullName>
    </submittedName>
    <submittedName>
        <fullName evidence="11">H+/Cl- antiporter ClcA (ClcA)</fullName>
    </submittedName>
</protein>
<comment type="subcellular location">
    <subcellularLocation>
        <location evidence="1">Membrane</location>
        <topology evidence="1">Multi-pass membrane protein</topology>
    </subcellularLocation>
</comment>
<evidence type="ECO:0000313" key="13">
    <source>
        <dbReference type="Proteomes" id="UP001314262"/>
    </source>
</evidence>
<evidence type="ECO:0000256" key="1">
    <source>
        <dbReference type="ARBA" id="ARBA00004141"/>
    </source>
</evidence>
<organism evidence="12">
    <name type="scientific">Fructobacillus tropaeoli</name>
    <dbReference type="NCBI Taxonomy" id="709323"/>
    <lineage>
        <taxon>Bacteria</taxon>
        <taxon>Bacillati</taxon>
        <taxon>Bacillota</taxon>
        <taxon>Bacilli</taxon>
        <taxon>Lactobacillales</taxon>
        <taxon>Lactobacillaceae</taxon>
        <taxon>Fructobacillus</taxon>
    </lineage>
</organism>
<dbReference type="InterPro" id="IPR014743">
    <property type="entry name" value="Cl-channel_core"/>
</dbReference>
<dbReference type="EMBL" id="DF968087">
    <property type="protein sequence ID" value="GAP04844.1"/>
    <property type="molecule type" value="Genomic_DNA"/>
</dbReference>
<name>A0A3F3H2T7_9LACO</name>
<dbReference type="PANTHER" id="PTHR43427">
    <property type="entry name" value="CHLORIDE CHANNEL PROTEIN CLC-E"/>
    <property type="match status" value="1"/>
</dbReference>
<evidence type="ECO:0000256" key="6">
    <source>
        <dbReference type="ARBA" id="ARBA00023136"/>
    </source>
</evidence>
<dbReference type="InterPro" id="IPR001807">
    <property type="entry name" value="ClC"/>
</dbReference>
<feature type="transmembrane region" description="Helical" evidence="10">
    <location>
        <begin position="347"/>
        <end position="366"/>
    </location>
</feature>
<evidence type="ECO:0000256" key="7">
    <source>
        <dbReference type="ARBA" id="ARBA00023173"/>
    </source>
</evidence>
<keyword evidence="3 10" id="KW-0812">Transmembrane</keyword>
<keyword evidence="4 10" id="KW-1133">Transmembrane helix</keyword>
<gene>
    <name evidence="12" type="ORF">FTRO_0100070</name>
    <name evidence="11" type="ORF">R53137_KAKDMLNK_01504</name>
</gene>
<feature type="transmembrane region" description="Helical" evidence="10">
    <location>
        <begin position="167"/>
        <end position="192"/>
    </location>
</feature>
<evidence type="ECO:0000256" key="5">
    <source>
        <dbReference type="ARBA" id="ARBA00023065"/>
    </source>
</evidence>
<reference evidence="12" key="1">
    <citation type="journal article" date="2015" name="BMC Genomics">
        <title>Comparative genomics of Fructobacillus spp. and Leuconostoc spp. reveals niche-specific evolution of Fructobacillus spp.</title>
        <authorList>
            <person name="Endo A."/>
            <person name="Tanizawa Y."/>
            <person name="Tanaka N."/>
            <person name="Maeno S."/>
            <person name="Kumar H."/>
            <person name="Shiwa Y."/>
            <person name="Okada S."/>
            <person name="Yoshikawa H."/>
            <person name="Dicks L."/>
            <person name="Nakagawa J."/>
            <person name="Arita M."/>
        </authorList>
    </citation>
    <scope>NUCLEOTIDE SEQUENCE [LARGE SCALE GENOMIC DNA]</scope>
    <source>
        <strain evidence="12">F214-1</strain>
    </source>
</reference>
<dbReference type="Proteomes" id="UP001314262">
    <property type="component" value="Unassembled WGS sequence"/>
</dbReference>
<keyword evidence="5" id="KW-0406">Ion transport</keyword>
<evidence type="ECO:0000256" key="2">
    <source>
        <dbReference type="ARBA" id="ARBA00022448"/>
    </source>
</evidence>
<proteinExistence type="predicted"/>
<feature type="transmembrane region" description="Helical" evidence="10">
    <location>
        <begin position="373"/>
        <end position="392"/>
    </location>
</feature>
<feature type="transmembrane region" description="Helical" evidence="10">
    <location>
        <begin position="204"/>
        <end position="224"/>
    </location>
</feature>
<dbReference type="AlphaFoldDB" id="A0A3F3H2T7"/>
<dbReference type="RefSeq" id="WP_083994459.1">
    <property type="nucleotide sequence ID" value="NZ_BOJU01000006.1"/>
</dbReference>
<evidence type="ECO:0000313" key="12">
    <source>
        <dbReference type="EMBL" id="GAP04844.1"/>
    </source>
</evidence>
<feature type="transmembrane region" description="Helical" evidence="10">
    <location>
        <begin position="274"/>
        <end position="294"/>
    </location>
</feature>
<dbReference type="GO" id="GO:0005254">
    <property type="term" value="F:chloride channel activity"/>
    <property type="evidence" value="ECO:0007669"/>
    <property type="project" value="UniProtKB-KW"/>
</dbReference>
<reference evidence="11 13" key="2">
    <citation type="submission" date="2023-10" db="EMBL/GenBank/DDBJ databases">
        <authorList>
            <person name="Botero Cardona J."/>
        </authorList>
    </citation>
    <scope>NUCLEOTIDE SEQUENCE [LARGE SCALE GENOMIC DNA]</scope>
    <source>
        <strain evidence="11 13">R-53137</strain>
    </source>
</reference>